<keyword evidence="2" id="KW-1185">Reference proteome</keyword>
<accession>A0AAE1KBI4</accession>
<evidence type="ECO:0000313" key="2">
    <source>
        <dbReference type="Proteomes" id="UP001286313"/>
    </source>
</evidence>
<reference evidence="1" key="1">
    <citation type="submission" date="2023-10" db="EMBL/GenBank/DDBJ databases">
        <title>Genome assemblies of two species of porcelain crab, Petrolisthes cinctipes and Petrolisthes manimaculis (Anomura: Porcellanidae).</title>
        <authorList>
            <person name="Angst P."/>
        </authorList>
    </citation>
    <scope>NUCLEOTIDE SEQUENCE</scope>
    <source>
        <strain evidence="1">PB745_01</strain>
        <tissue evidence="1">Gill</tissue>
    </source>
</reference>
<sequence length="234" mass="25859">MRLRLQLCPFWAVNWFPRPHPTSTEAPDASNSSSSSPTHNTVLSLPHLPYTLSLLPITFPLSICSAQTNQPVMPLLHLLYHFLYLDPSPHITHPCPFFLFLLLPLPLSSSSSSPFVFFPLPLLPLPIAPSSPSTYCPLPFSTSPRLGPDHLIIPGRWSVAHTWPANEGADSGFTSRTPILAQLVPTTCQTVPIIIRSTPRLTHTHTSSHKRPPQLALHSSSLVTGILKRKPYIQ</sequence>
<evidence type="ECO:0000313" key="1">
    <source>
        <dbReference type="EMBL" id="KAK3869169.1"/>
    </source>
</evidence>
<protein>
    <submittedName>
        <fullName evidence="1">Uncharacterized protein</fullName>
    </submittedName>
</protein>
<proteinExistence type="predicted"/>
<organism evidence="1 2">
    <name type="scientific">Petrolisthes cinctipes</name>
    <name type="common">Flat porcelain crab</name>
    <dbReference type="NCBI Taxonomy" id="88211"/>
    <lineage>
        <taxon>Eukaryota</taxon>
        <taxon>Metazoa</taxon>
        <taxon>Ecdysozoa</taxon>
        <taxon>Arthropoda</taxon>
        <taxon>Crustacea</taxon>
        <taxon>Multicrustacea</taxon>
        <taxon>Malacostraca</taxon>
        <taxon>Eumalacostraca</taxon>
        <taxon>Eucarida</taxon>
        <taxon>Decapoda</taxon>
        <taxon>Pleocyemata</taxon>
        <taxon>Anomura</taxon>
        <taxon>Galatheoidea</taxon>
        <taxon>Porcellanidae</taxon>
        <taxon>Petrolisthes</taxon>
    </lineage>
</organism>
<dbReference type="EMBL" id="JAWQEG010002872">
    <property type="protein sequence ID" value="KAK3869169.1"/>
    <property type="molecule type" value="Genomic_DNA"/>
</dbReference>
<name>A0AAE1KBI4_PETCI</name>
<dbReference type="AlphaFoldDB" id="A0AAE1KBI4"/>
<dbReference type="Proteomes" id="UP001286313">
    <property type="component" value="Unassembled WGS sequence"/>
</dbReference>
<gene>
    <name evidence="1" type="ORF">Pcinc_025505</name>
</gene>
<comment type="caution">
    <text evidence="1">The sequence shown here is derived from an EMBL/GenBank/DDBJ whole genome shotgun (WGS) entry which is preliminary data.</text>
</comment>